<evidence type="ECO:0000259" key="1">
    <source>
        <dbReference type="Pfam" id="PF07435"/>
    </source>
</evidence>
<keyword evidence="3" id="KW-1185">Reference proteome</keyword>
<dbReference type="AlphaFoldDB" id="A0A1I5U2T1"/>
<organism evidence="2 3">
    <name type="scientific">Salibacterium halotolerans</name>
    <dbReference type="NCBI Taxonomy" id="1884432"/>
    <lineage>
        <taxon>Bacteria</taxon>
        <taxon>Bacillati</taxon>
        <taxon>Bacillota</taxon>
        <taxon>Bacilli</taxon>
        <taxon>Bacillales</taxon>
        <taxon>Bacillaceae</taxon>
    </lineage>
</organism>
<protein>
    <submittedName>
        <fullName evidence="2">Two-component signal transduction system YycFG, regulatory protein YycH</fullName>
    </submittedName>
</protein>
<evidence type="ECO:0000313" key="2">
    <source>
        <dbReference type="EMBL" id="SFP89632.1"/>
    </source>
</evidence>
<dbReference type="CDD" id="cd15787">
    <property type="entry name" value="YycH_N"/>
    <property type="match status" value="1"/>
</dbReference>
<dbReference type="Gene3D" id="3.30.310.160">
    <property type="entry name" value="YycH protein, domain 2"/>
    <property type="match status" value="1"/>
</dbReference>
<reference evidence="3" key="1">
    <citation type="submission" date="2016-10" db="EMBL/GenBank/DDBJ databases">
        <authorList>
            <person name="Varghese N."/>
            <person name="Submissions S."/>
        </authorList>
    </citation>
    <scope>NUCLEOTIDE SEQUENCE [LARGE SCALE GENOMIC DNA]</scope>
    <source>
        <strain evidence="3">S7</strain>
    </source>
</reference>
<dbReference type="OrthoDB" id="2382185at2"/>
<accession>A0A1I5U2T1</accession>
<evidence type="ECO:0000313" key="3">
    <source>
        <dbReference type="Proteomes" id="UP000198892"/>
    </source>
</evidence>
<name>A0A1I5U2T1_9BACI</name>
<dbReference type="Pfam" id="PF07435">
    <property type="entry name" value="YycH"/>
    <property type="match status" value="1"/>
</dbReference>
<dbReference type="InterPro" id="IPR009996">
    <property type="entry name" value="YycH"/>
</dbReference>
<dbReference type="InterPro" id="IPR042274">
    <property type="entry name" value="YycH/YycI_2"/>
</dbReference>
<dbReference type="EMBL" id="FOXD01000012">
    <property type="protein sequence ID" value="SFP89632.1"/>
    <property type="molecule type" value="Genomic_DNA"/>
</dbReference>
<feature type="domain" description="Regulatory protein YycH" evidence="1">
    <location>
        <begin position="3"/>
        <end position="430"/>
    </location>
</feature>
<dbReference type="Proteomes" id="UP000198892">
    <property type="component" value="Unassembled WGS sequence"/>
</dbReference>
<proteinExistence type="predicted"/>
<sequence>MKERIKSGALALLVIFSVFLTWQLWTFQANFAPLNESATTSNEKIGEERSLNDVVEPSQLVFHEDGTYTALNGTNGLFSRFYDELLDSQFQNITLRQDVSRENLYAAPRTAEIIFPVSVPDEILEQMFQFEEEDPDLPIDSIDRMILRDQGGDSENLLVTFASNEESFVLEGETTFSLSSFRENYILQMDQYKPVFPYEPGSSSSPLEVLYLPENSVEYSTLSDTSTDIDYNQFLNLLFSDAEYVEQYRRENGEASFTDGNRMVSVEENGTYFTYVNPVYSEGSSSSQRHVINATFGFVNTRGGWTDDYRLYDWQPQSEGQSATYRMIVSGLPVFTSGGPDISSINVTRSGGQVSEYSRPLFKLDDSPIDARGSIELASGREVVEYVEQQFDPSLIEDIQPGYQLEKTDSLVFRFEPSWYVKHDGAWYPVNPDDSTSGSTGEG</sequence>
<gene>
    <name evidence="2" type="ORF">SAMN05518683_11246</name>
</gene>
<dbReference type="STRING" id="1884432.SAMN05518683_11246"/>
<dbReference type="RefSeq" id="WP_093337591.1">
    <property type="nucleotide sequence ID" value="NZ_FOXD01000012.1"/>
</dbReference>